<feature type="domain" description="PAS" evidence="7">
    <location>
        <begin position="146"/>
        <end position="218"/>
    </location>
</feature>
<evidence type="ECO:0000256" key="2">
    <source>
        <dbReference type="ARBA" id="ARBA00012438"/>
    </source>
</evidence>
<sequence length="904" mass="104463">MTESSVARSFDLEFILHAIPGEYLILDTSLIIQNASDDYLAATGTRRQDIVGKYVFDIFPDNPELPERKQVGPLKESMQQVIQSKKANRISCLRYDIPGANGAFEQRFWDIVDTPIFTNEKEVAGLIHHTTEVTKQVLEREEAQRNEELIRVVTQSVNDVVWDWDLKTDEIWWSPGFNMNFGYPLQEIEPTVDSWFTHIHPEDLERVKASIHKAIDTGETNWAEVYRFRLKDGHYADILDRAGVLRDSSGKAYRVVGAMIDISRDKKAEKEARESEARLRSVMESMPQMAWAAMPDGTVHYYNQQWPKYLGISLEEIYEKGWTAFMHPADLEKTVTNWEHCLKTGEDVEIEHRYLKAPENEYKWFLTRGVANRNPEGEIIGWTGTCTNIDDQKKITQKLQEQEEKVHRILSQAPAHFCLIKGEEQIIDFASPGIQSLFGNRNCVGIPLSEAWPEIAAQGLTEQMRQVYTTGRPQYFWENQVMVDRENNGELSEGYFDFTYQPFRDFNGKIEGVLILATEVTEQVLAKRAAFQLSEELLEEKERFQFLADSIAQLVWVTDEKGFHNYFNQRWIHYTGYDVEASKGTEMWNNLLHPDDRERSFNRWQHSLETGEFYEIEYRFKGKDGIYRWFLGQAQPRRNADGDITQWFGTCTDIEEQKQWQEELIKTNEDLKKANADLDSFVYTASHDLKLPIISMSRIFTELTKSATFAAPDAEELMGMFHRSLTQINSTIQDLADIVKVQKNAEQNLEFVDLAKVTEEVKLSIQDMIKESDAQITTDFKPAPEVYFSHVNLKSVIYNLMSNALKYRSSERKPEVHFKSEIKNNCIVITVQDNGLGINLARHKEKLFQMFKRFHNHVPGSGIGLYIVNRLVQNQGGAIELESEVNQGTTFRISLPHKVKNPTA</sequence>
<dbReference type="SMART" id="SM00086">
    <property type="entry name" value="PAC"/>
    <property type="match status" value="4"/>
</dbReference>
<dbReference type="Pfam" id="PF02518">
    <property type="entry name" value="HATPase_c"/>
    <property type="match status" value="1"/>
</dbReference>
<dbReference type="EMBL" id="VTWT01000002">
    <property type="protein sequence ID" value="KAA9340647.1"/>
    <property type="molecule type" value="Genomic_DNA"/>
</dbReference>
<dbReference type="InterPro" id="IPR001610">
    <property type="entry name" value="PAC"/>
</dbReference>
<dbReference type="InterPro" id="IPR036097">
    <property type="entry name" value="HisK_dim/P_sf"/>
</dbReference>
<dbReference type="Gene3D" id="1.10.287.130">
    <property type="match status" value="1"/>
</dbReference>
<gene>
    <name evidence="9" type="ORF">F0P94_04255</name>
</gene>
<dbReference type="RefSeq" id="WP_150902574.1">
    <property type="nucleotide sequence ID" value="NZ_VTWT01000002.1"/>
</dbReference>
<dbReference type="InterPro" id="IPR013656">
    <property type="entry name" value="PAS_4"/>
</dbReference>
<dbReference type="SMART" id="SM00387">
    <property type="entry name" value="HATPase_c"/>
    <property type="match status" value="1"/>
</dbReference>
<dbReference type="SUPFAM" id="SSF55874">
    <property type="entry name" value="ATPase domain of HSP90 chaperone/DNA topoisomerase II/histidine kinase"/>
    <property type="match status" value="1"/>
</dbReference>
<organism evidence="9 10">
    <name type="scientific">Adhaeribacter soli</name>
    <dbReference type="NCBI Taxonomy" id="2607655"/>
    <lineage>
        <taxon>Bacteria</taxon>
        <taxon>Pseudomonadati</taxon>
        <taxon>Bacteroidota</taxon>
        <taxon>Cytophagia</taxon>
        <taxon>Cytophagales</taxon>
        <taxon>Hymenobacteraceae</taxon>
        <taxon>Adhaeribacter</taxon>
    </lineage>
</organism>
<dbReference type="EC" id="2.7.13.3" evidence="2"/>
<dbReference type="Proteomes" id="UP000326570">
    <property type="component" value="Unassembled WGS sequence"/>
</dbReference>
<dbReference type="PRINTS" id="PR00344">
    <property type="entry name" value="BCTRLSENSOR"/>
</dbReference>
<evidence type="ECO:0000256" key="5">
    <source>
        <dbReference type="ARBA" id="ARBA00022777"/>
    </source>
</evidence>
<dbReference type="SUPFAM" id="SSF55785">
    <property type="entry name" value="PYP-like sensor domain (PAS domain)"/>
    <property type="match status" value="5"/>
</dbReference>
<dbReference type="InterPro" id="IPR004358">
    <property type="entry name" value="Sig_transdc_His_kin-like_C"/>
</dbReference>
<dbReference type="InterPro" id="IPR035965">
    <property type="entry name" value="PAS-like_dom_sf"/>
</dbReference>
<feature type="domain" description="PAC" evidence="8">
    <location>
        <begin position="348"/>
        <end position="401"/>
    </location>
</feature>
<comment type="catalytic activity">
    <reaction evidence="1">
        <text>ATP + protein L-histidine = ADP + protein N-phospho-L-histidine.</text>
        <dbReference type="EC" id="2.7.13.3"/>
    </reaction>
</comment>
<evidence type="ECO:0000256" key="1">
    <source>
        <dbReference type="ARBA" id="ARBA00000085"/>
    </source>
</evidence>
<reference evidence="9 10" key="1">
    <citation type="submission" date="2019-09" db="EMBL/GenBank/DDBJ databases">
        <title>Genome sequence of Adhaeribacter sp. M2.</title>
        <authorList>
            <person name="Srinivasan S."/>
        </authorList>
    </citation>
    <scope>NUCLEOTIDE SEQUENCE [LARGE SCALE GENOMIC DNA]</scope>
    <source>
        <strain evidence="9 10">M2</strain>
    </source>
</reference>
<dbReference type="NCBIfam" id="TIGR00229">
    <property type="entry name" value="sensory_box"/>
    <property type="match status" value="3"/>
</dbReference>
<keyword evidence="5" id="KW-0418">Kinase</keyword>
<evidence type="ECO:0000259" key="6">
    <source>
        <dbReference type="PROSITE" id="PS50109"/>
    </source>
</evidence>
<dbReference type="InterPro" id="IPR013655">
    <property type="entry name" value="PAS_fold_3"/>
</dbReference>
<keyword evidence="4" id="KW-0808">Transferase</keyword>
<dbReference type="PROSITE" id="PS50112">
    <property type="entry name" value="PAS"/>
    <property type="match status" value="3"/>
</dbReference>
<dbReference type="Gene3D" id="3.30.450.20">
    <property type="entry name" value="PAS domain"/>
    <property type="match status" value="5"/>
</dbReference>
<dbReference type="PANTHER" id="PTHR43304:SF1">
    <property type="entry name" value="PAC DOMAIN-CONTAINING PROTEIN"/>
    <property type="match status" value="1"/>
</dbReference>
<proteinExistence type="predicted"/>
<dbReference type="Pfam" id="PF13426">
    <property type="entry name" value="PAS_9"/>
    <property type="match status" value="1"/>
</dbReference>
<feature type="domain" description="PAS" evidence="7">
    <location>
        <begin position="540"/>
        <end position="611"/>
    </location>
</feature>
<dbReference type="GO" id="GO:0000155">
    <property type="term" value="F:phosphorelay sensor kinase activity"/>
    <property type="evidence" value="ECO:0007669"/>
    <property type="project" value="InterPro"/>
</dbReference>
<dbReference type="InterPro" id="IPR036890">
    <property type="entry name" value="HATPase_C_sf"/>
</dbReference>
<protein>
    <recommendedName>
        <fullName evidence="2">histidine kinase</fullName>
        <ecNumber evidence="2">2.7.13.3</ecNumber>
    </recommendedName>
</protein>
<dbReference type="PANTHER" id="PTHR43304">
    <property type="entry name" value="PHYTOCHROME-LIKE PROTEIN CPH1"/>
    <property type="match status" value="1"/>
</dbReference>
<feature type="domain" description="Histidine kinase" evidence="6">
    <location>
        <begin position="684"/>
        <end position="899"/>
    </location>
</feature>
<dbReference type="Gene3D" id="3.30.565.10">
    <property type="entry name" value="Histidine kinase-like ATPase, C-terminal domain"/>
    <property type="match status" value="1"/>
</dbReference>
<dbReference type="InterPro" id="IPR003594">
    <property type="entry name" value="HATPase_dom"/>
</dbReference>
<dbReference type="SMART" id="SM00091">
    <property type="entry name" value="PAS"/>
    <property type="match status" value="5"/>
</dbReference>
<dbReference type="InterPro" id="IPR000700">
    <property type="entry name" value="PAS-assoc_C"/>
</dbReference>
<dbReference type="CDD" id="cd00130">
    <property type="entry name" value="PAS"/>
    <property type="match status" value="3"/>
</dbReference>
<dbReference type="Pfam" id="PF08447">
    <property type="entry name" value="PAS_3"/>
    <property type="match status" value="3"/>
</dbReference>
<dbReference type="CDD" id="cd00082">
    <property type="entry name" value="HisKA"/>
    <property type="match status" value="1"/>
</dbReference>
<dbReference type="SUPFAM" id="SSF47384">
    <property type="entry name" value="Homodimeric domain of signal transducing histidine kinase"/>
    <property type="match status" value="1"/>
</dbReference>
<evidence type="ECO:0000313" key="10">
    <source>
        <dbReference type="Proteomes" id="UP000326570"/>
    </source>
</evidence>
<evidence type="ECO:0000259" key="8">
    <source>
        <dbReference type="PROSITE" id="PS50113"/>
    </source>
</evidence>
<evidence type="ECO:0000256" key="4">
    <source>
        <dbReference type="ARBA" id="ARBA00022679"/>
    </source>
</evidence>
<dbReference type="InterPro" id="IPR000014">
    <property type="entry name" value="PAS"/>
</dbReference>
<accession>A0A5N1J637</accession>
<feature type="domain" description="PAC" evidence="8">
    <location>
        <begin position="614"/>
        <end position="666"/>
    </location>
</feature>
<dbReference type="Pfam" id="PF08448">
    <property type="entry name" value="PAS_4"/>
    <property type="match status" value="1"/>
</dbReference>
<dbReference type="InterPro" id="IPR003661">
    <property type="entry name" value="HisK_dim/P_dom"/>
</dbReference>
<keyword evidence="10" id="KW-1185">Reference proteome</keyword>
<evidence type="ECO:0000259" key="7">
    <source>
        <dbReference type="PROSITE" id="PS50112"/>
    </source>
</evidence>
<evidence type="ECO:0000256" key="3">
    <source>
        <dbReference type="ARBA" id="ARBA00022553"/>
    </source>
</evidence>
<feature type="domain" description="PAS" evidence="7">
    <location>
        <begin position="275"/>
        <end position="345"/>
    </location>
</feature>
<dbReference type="PROSITE" id="PS50109">
    <property type="entry name" value="HIS_KIN"/>
    <property type="match status" value="1"/>
</dbReference>
<name>A0A5N1J637_9BACT</name>
<dbReference type="FunFam" id="3.30.450.20:FF:000099">
    <property type="entry name" value="Sensory box sensor histidine kinase"/>
    <property type="match status" value="2"/>
</dbReference>
<feature type="domain" description="PAC" evidence="8">
    <location>
        <begin position="221"/>
        <end position="274"/>
    </location>
</feature>
<evidence type="ECO:0000313" key="9">
    <source>
        <dbReference type="EMBL" id="KAA9340647.1"/>
    </source>
</evidence>
<comment type="caution">
    <text evidence="9">The sequence shown here is derived from an EMBL/GenBank/DDBJ whole genome shotgun (WGS) entry which is preliminary data.</text>
</comment>
<keyword evidence="3" id="KW-0597">Phosphoprotein</keyword>
<dbReference type="PROSITE" id="PS50113">
    <property type="entry name" value="PAC"/>
    <property type="match status" value="3"/>
</dbReference>
<dbReference type="InterPro" id="IPR052162">
    <property type="entry name" value="Sensor_kinase/Photoreceptor"/>
</dbReference>
<dbReference type="InterPro" id="IPR005467">
    <property type="entry name" value="His_kinase_dom"/>
</dbReference>
<dbReference type="AlphaFoldDB" id="A0A5N1J637"/>